<dbReference type="Gene3D" id="1.10.1740.10">
    <property type="match status" value="1"/>
</dbReference>
<dbReference type="InterPro" id="IPR036388">
    <property type="entry name" value="WH-like_DNA-bd_sf"/>
</dbReference>
<dbReference type="OrthoDB" id="8654550at2"/>
<gene>
    <name evidence="7" type="ORF">SAMN05216551_10277</name>
</gene>
<dbReference type="Proteomes" id="UP000243719">
    <property type="component" value="Unassembled WGS sequence"/>
</dbReference>
<dbReference type="SUPFAM" id="SSF88659">
    <property type="entry name" value="Sigma3 and sigma4 domains of RNA polymerase sigma factors"/>
    <property type="match status" value="1"/>
</dbReference>
<dbReference type="PANTHER" id="PTHR43133">
    <property type="entry name" value="RNA POLYMERASE ECF-TYPE SIGMA FACTO"/>
    <property type="match status" value="1"/>
</dbReference>
<evidence type="ECO:0000313" key="8">
    <source>
        <dbReference type="Proteomes" id="UP000243719"/>
    </source>
</evidence>
<comment type="similarity">
    <text evidence="1">Belongs to the sigma-70 factor family. ECF subfamily.</text>
</comment>
<proteinExistence type="inferred from homology"/>
<evidence type="ECO:0000256" key="3">
    <source>
        <dbReference type="ARBA" id="ARBA00023082"/>
    </source>
</evidence>
<dbReference type="Pfam" id="PF08281">
    <property type="entry name" value="Sigma70_r4_2"/>
    <property type="match status" value="1"/>
</dbReference>
<evidence type="ECO:0000256" key="1">
    <source>
        <dbReference type="ARBA" id="ARBA00010641"/>
    </source>
</evidence>
<dbReference type="PANTHER" id="PTHR43133:SF63">
    <property type="entry name" value="RNA POLYMERASE SIGMA FACTOR FECI-RELATED"/>
    <property type="match status" value="1"/>
</dbReference>
<protein>
    <submittedName>
        <fullName evidence="7">RNA polymerase sigma-70 factor, ECF subfamily</fullName>
    </submittedName>
</protein>
<dbReference type="InterPro" id="IPR014284">
    <property type="entry name" value="RNA_pol_sigma-70_dom"/>
</dbReference>
<keyword evidence="3" id="KW-0731">Sigma factor</keyword>
<keyword evidence="4" id="KW-0804">Transcription</keyword>
<name>A0A1H2PKB9_9BURK</name>
<feature type="domain" description="RNA polymerase sigma-70 region 2" evidence="5">
    <location>
        <begin position="16"/>
        <end position="79"/>
    </location>
</feature>
<reference evidence="8" key="1">
    <citation type="submission" date="2016-09" db="EMBL/GenBank/DDBJ databases">
        <authorList>
            <person name="Varghese N."/>
            <person name="Submissions S."/>
        </authorList>
    </citation>
    <scope>NUCLEOTIDE SEQUENCE [LARGE SCALE GENOMIC DNA]</scope>
    <source>
        <strain evidence="8">JS23</strain>
    </source>
</reference>
<dbReference type="InterPro" id="IPR007627">
    <property type="entry name" value="RNA_pol_sigma70_r2"/>
</dbReference>
<keyword evidence="8" id="KW-1185">Reference proteome</keyword>
<dbReference type="InterPro" id="IPR013249">
    <property type="entry name" value="RNA_pol_sigma70_r4_t2"/>
</dbReference>
<sequence length="169" mass="19052">MTSLTPAGQEEVQTFYVSHHGWLQTWLRGRLGNACDAADLTHDTFLSVIKAGTLQEIREPRPFLATIAKRLLAHRYRRQLIERSYLEALAALPEETAPPPEKRLMVLEALQEIDSALDGLPLRVKQAFLLAHLEALTYQQIAERLNVSASSVKQYLSRANCQCLFRLAA</sequence>
<dbReference type="InterPro" id="IPR039425">
    <property type="entry name" value="RNA_pol_sigma-70-like"/>
</dbReference>
<evidence type="ECO:0000256" key="2">
    <source>
        <dbReference type="ARBA" id="ARBA00023015"/>
    </source>
</evidence>
<dbReference type="NCBIfam" id="NF007232">
    <property type="entry name" value="PRK09651.1"/>
    <property type="match status" value="1"/>
</dbReference>
<dbReference type="AlphaFoldDB" id="A0A1H2PKB9"/>
<dbReference type="SUPFAM" id="SSF88946">
    <property type="entry name" value="Sigma2 domain of RNA polymerase sigma factors"/>
    <property type="match status" value="1"/>
</dbReference>
<dbReference type="InterPro" id="IPR013324">
    <property type="entry name" value="RNA_pol_sigma_r3/r4-like"/>
</dbReference>
<accession>A0A1H2PKB9</accession>
<evidence type="ECO:0000259" key="5">
    <source>
        <dbReference type="Pfam" id="PF04542"/>
    </source>
</evidence>
<keyword evidence="2" id="KW-0805">Transcription regulation</keyword>
<organism evidence="7 8">
    <name type="scientific">Chitinasiproducens palmae</name>
    <dbReference type="NCBI Taxonomy" id="1770053"/>
    <lineage>
        <taxon>Bacteria</taxon>
        <taxon>Pseudomonadati</taxon>
        <taxon>Pseudomonadota</taxon>
        <taxon>Betaproteobacteria</taxon>
        <taxon>Burkholderiales</taxon>
        <taxon>Burkholderiaceae</taxon>
        <taxon>Chitinasiproducens</taxon>
    </lineage>
</organism>
<evidence type="ECO:0000313" key="7">
    <source>
        <dbReference type="EMBL" id="SDV46891.1"/>
    </source>
</evidence>
<dbReference type="InterPro" id="IPR013325">
    <property type="entry name" value="RNA_pol_sigma_r2"/>
</dbReference>
<dbReference type="Gene3D" id="1.10.10.10">
    <property type="entry name" value="Winged helix-like DNA-binding domain superfamily/Winged helix DNA-binding domain"/>
    <property type="match status" value="1"/>
</dbReference>
<dbReference type="EMBL" id="FNLO01000002">
    <property type="protein sequence ID" value="SDV46891.1"/>
    <property type="molecule type" value="Genomic_DNA"/>
</dbReference>
<dbReference type="Pfam" id="PF04542">
    <property type="entry name" value="Sigma70_r2"/>
    <property type="match status" value="1"/>
</dbReference>
<evidence type="ECO:0000256" key="4">
    <source>
        <dbReference type="ARBA" id="ARBA00023163"/>
    </source>
</evidence>
<evidence type="ECO:0000259" key="6">
    <source>
        <dbReference type="Pfam" id="PF08281"/>
    </source>
</evidence>
<dbReference type="GO" id="GO:0003677">
    <property type="term" value="F:DNA binding"/>
    <property type="evidence" value="ECO:0007669"/>
    <property type="project" value="InterPro"/>
</dbReference>
<feature type="domain" description="RNA polymerase sigma factor 70 region 4 type 2" evidence="6">
    <location>
        <begin position="111"/>
        <end position="159"/>
    </location>
</feature>
<dbReference type="CDD" id="cd06171">
    <property type="entry name" value="Sigma70_r4"/>
    <property type="match status" value="1"/>
</dbReference>
<dbReference type="GO" id="GO:0006352">
    <property type="term" value="P:DNA-templated transcription initiation"/>
    <property type="evidence" value="ECO:0007669"/>
    <property type="project" value="InterPro"/>
</dbReference>
<dbReference type="STRING" id="1770053.SAMN05216551_10277"/>
<dbReference type="GO" id="GO:0016987">
    <property type="term" value="F:sigma factor activity"/>
    <property type="evidence" value="ECO:0007669"/>
    <property type="project" value="UniProtKB-KW"/>
</dbReference>
<dbReference type="NCBIfam" id="NF009180">
    <property type="entry name" value="PRK12528.1"/>
    <property type="match status" value="1"/>
</dbReference>
<dbReference type="RefSeq" id="WP_091904755.1">
    <property type="nucleotide sequence ID" value="NZ_FNLO01000002.1"/>
</dbReference>
<dbReference type="NCBIfam" id="TIGR02937">
    <property type="entry name" value="sigma70-ECF"/>
    <property type="match status" value="1"/>
</dbReference>